<dbReference type="GO" id="GO:0008184">
    <property type="term" value="F:glycogen phosphorylase activity"/>
    <property type="evidence" value="ECO:0007669"/>
    <property type="project" value="InterPro"/>
</dbReference>
<evidence type="ECO:0000256" key="4">
    <source>
        <dbReference type="ARBA" id="ARBA00022679"/>
    </source>
</evidence>
<dbReference type="Gene3D" id="3.40.50.2000">
    <property type="entry name" value="Glycogen Phosphorylase B"/>
    <property type="match status" value="1"/>
</dbReference>
<dbReference type="GO" id="GO:0005737">
    <property type="term" value="C:cytoplasm"/>
    <property type="evidence" value="ECO:0007669"/>
    <property type="project" value="TreeGrafter"/>
</dbReference>
<evidence type="ECO:0000256" key="5">
    <source>
        <dbReference type="ARBA" id="ARBA00022898"/>
    </source>
</evidence>
<keyword evidence="5 7" id="KW-0663">Pyridoxal phosphate</keyword>
<dbReference type="InterPro" id="IPR000811">
    <property type="entry name" value="Glyco_trans_35"/>
</dbReference>
<keyword evidence="4 7" id="KW-0808">Transferase</keyword>
<dbReference type="Pfam" id="PF00343">
    <property type="entry name" value="Phosphorylase"/>
    <property type="match status" value="1"/>
</dbReference>
<comment type="caution">
    <text evidence="8">The sequence shown here is derived from an EMBL/GenBank/DDBJ whole genome shotgun (WGS) entry which is preliminary data.</text>
</comment>
<keyword evidence="3 7" id="KW-0328">Glycosyltransferase</keyword>
<comment type="catalytic activity">
    <reaction evidence="7">
        <text>[(1-&gt;4)-alpha-D-glucosyl](n) + phosphate = [(1-&gt;4)-alpha-D-glucosyl](n-1) + alpha-D-glucose 1-phosphate</text>
        <dbReference type="Rhea" id="RHEA:41732"/>
        <dbReference type="Rhea" id="RHEA-COMP:9584"/>
        <dbReference type="Rhea" id="RHEA-COMP:9586"/>
        <dbReference type="ChEBI" id="CHEBI:15444"/>
        <dbReference type="ChEBI" id="CHEBI:43474"/>
        <dbReference type="ChEBI" id="CHEBI:58601"/>
        <dbReference type="EC" id="2.4.1.1"/>
    </reaction>
</comment>
<evidence type="ECO:0000256" key="2">
    <source>
        <dbReference type="ARBA" id="ARBA00006047"/>
    </source>
</evidence>
<dbReference type="PANTHER" id="PTHR11468:SF3">
    <property type="entry name" value="GLYCOGEN PHOSPHORYLASE, LIVER FORM"/>
    <property type="match status" value="1"/>
</dbReference>
<keyword evidence="6 7" id="KW-0119">Carbohydrate metabolism</keyword>
<comment type="cofactor">
    <cofactor evidence="1 7">
        <name>pyridoxal 5'-phosphate</name>
        <dbReference type="ChEBI" id="CHEBI:597326"/>
    </cofactor>
</comment>
<dbReference type="EC" id="2.4.1.1" evidence="7"/>
<protein>
    <recommendedName>
        <fullName evidence="7">Alpha-1,4 glucan phosphorylase</fullName>
        <ecNumber evidence="7">2.4.1.1</ecNumber>
    </recommendedName>
</protein>
<evidence type="ECO:0000256" key="7">
    <source>
        <dbReference type="RuleBase" id="RU000587"/>
    </source>
</evidence>
<feature type="non-terminal residue" evidence="8">
    <location>
        <position position="280"/>
    </location>
</feature>
<dbReference type="Proteomes" id="UP000567293">
    <property type="component" value="Unassembled WGS sequence"/>
</dbReference>
<evidence type="ECO:0000256" key="3">
    <source>
        <dbReference type="ARBA" id="ARBA00022676"/>
    </source>
</evidence>
<evidence type="ECO:0000313" key="9">
    <source>
        <dbReference type="Proteomes" id="UP000567293"/>
    </source>
</evidence>
<dbReference type="FunFam" id="3.40.50.2000:FF:000153">
    <property type="entry name" value="Alpha-1,4 glucan phosphorylase"/>
    <property type="match status" value="1"/>
</dbReference>
<dbReference type="EMBL" id="JACDQQ010002186">
    <property type="protein sequence ID" value="MBA0087790.1"/>
    <property type="molecule type" value="Genomic_DNA"/>
</dbReference>
<comment type="similarity">
    <text evidence="2 7">Belongs to the glycogen phosphorylase family.</text>
</comment>
<dbReference type="GO" id="GO:0030170">
    <property type="term" value="F:pyridoxal phosphate binding"/>
    <property type="evidence" value="ECO:0007669"/>
    <property type="project" value="TreeGrafter"/>
</dbReference>
<accession>A0A7V8NV39</accession>
<evidence type="ECO:0000313" key="8">
    <source>
        <dbReference type="EMBL" id="MBA0087790.1"/>
    </source>
</evidence>
<dbReference type="GO" id="GO:0005980">
    <property type="term" value="P:glycogen catabolic process"/>
    <property type="evidence" value="ECO:0007669"/>
    <property type="project" value="TreeGrafter"/>
</dbReference>
<dbReference type="SUPFAM" id="SSF53756">
    <property type="entry name" value="UDP-Glycosyltransferase/glycogen phosphorylase"/>
    <property type="match status" value="1"/>
</dbReference>
<dbReference type="PANTHER" id="PTHR11468">
    <property type="entry name" value="GLYCOGEN PHOSPHORYLASE"/>
    <property type="match status" value="1"/>
</dbReference>
<sequence length="280" mass="31511">MGTETLAQYAASRRSPNLSELLEQYGCGPIRVEGTDDALYECHLLFDKAIELAEATSRDRFEAFARSVRDVLSQRWVLTEKTYERRNPKRLYYLSMEFLIGRSLANNVTNLLLDPLVKEVVRHKNIDWIDLVEQEPDAGLGNGGLGRLAACFMESAATLQLPAMGYGLRYEYGIFKQSMRNGWQDERPDNWLRSQDPWEVARPNEKVEIGINCSFELRGGSLRVVPGRPSSVIGIPFDRPVVGYGGKTINTLRLWAAAAPDYFDFQEFSGGDFVGALAET</sequence>
<dbReference type="AlphaFoldDB" id="A0A7V8NV39"/>
<keyword evidence="9" id="KW-1185">Reference proteome</keyword>
<evidence type="ECO:0000256" key="1">
    <source>
        <dbReference type="ARBA" id="ARBA00001933"/>
    </source>
</evidence>
<reference evidence="8" key="1">
    <citation type="submission" date="2020-06" db="EMBL/GenBank/DDBJ databases">
        <title>Legume-microbial interactions unlock mineral nutrients during tropical forest succession.</title>
        <authorList>
            <person name="Epihov D.Z."/>
        </authorList>
    </citation>
    <scope>NUCLEOTIDE SEQUENCE [LARGE SCALE GENOMIC DNA]</scope>
    <source>
        <strain evidence="8">Pan2503</strain>
    </source>
</reference>
<comment type="function">
    <text evidence="7">Allosteric enzyme that catalyzes the rate-limiting step in glycogen catabolism, the phosphorolytic cleavage of glycogen to produce glucose-1-phosphate, and plays a central role in maintaining cellular and organismal glucose homeostasis.</text>
</comment>
<name>A0A7V8NV39_9BACT</name>
<organism evidence="8 9">
    <name type="scientific">Candidatus Acidiferrum panamense</name>
    <dbReference type="NCBI Taxonomy" id="2741543"/>
    <lineage>
        <taxon>Bacteria</taxon>
        <taxon>Pseudomonadati</taxon>
        <taxon>Acidobacteriota</taxon>
        <taxon>Terriglobia</taxon>
        <taxon>Candidatus Acidiferrales</taxon>
        <taxon>Candidatus Acidiferrum</taxon>
    </lineage>
</organism>
<evidence type="ECO:0000256" key="6">
    <source>
        <dbReference type="ARBA" id="ARBA00023277"/>
    </source>
</evidence>
<gene>
    <name evidence="8" type="ORF">HRJ53_22620</name>
</gene>
<proteinExistence type="inferred from homology"/>